<reference evidence="1" key="1">
    <citation type="journal article" date="2019" name="PLoS Negl. Trop. Dis.">
        <title>Revisiting the worldwide diversity of Leptospira species in the environment.</title>
        <authorList>
            <person name="Vincent A.T."/>
            <person name="Schiettekatte O."/>
            <person name="Bourhy P."/>
            <person name="Veyrier F.J."/>
            <person name="Picardeau M."/>
        </authorList>
    </citation>
    <scope>NUCLEOTIDE SEQUENCE [LARGE SCALE GENOMIC DNA]</scope>
    <source>
        <strain evidence="1">201702692</strain>
    </source>
</reference>
<comment type="caution">
    <text evidence="1">The sequence shown here is derived from an EMBL/GenBank/DDBJ whole genome shotgun (WGS) entry which is preliminary data.</text>
</comment>
<dbReference type="EMBL" id="RQGA01000003">
    <property type="protein sequence ID" value="TGL44150.1"/>
    <property type="molecule type" value="Genomic_DNA"/>
</dbReference>
<organism evidence="1 2">
    <name type="scientific">Leptospira perdikensis</name>
    <dbReference type="NCBI Taxonomy" id="2484948"/>
    <lineage>
        <taxon>Bacteria</taxon>
        <taxon>Pseudomonadati</taxon>
        <taxon>Spirochaetota</taxon>
        <taxon>Spirochaetia</taxon>
        <taxon>Leptospirales</taxon>
        <taxon>Leptospiraceae</taxon>
        <taxon>Leptospira</taxon>
    </lineage>
</organism>
<dbReference type="AlphaFoldDB" id="A0A4R9JHN3"/>
<dbReference type="Proteomes" id="UP000298125">
    <property type="component" value="Unassembled WGS sequence"/>
</dbReference>
<keyword evidence="2" id="KW-1185">Reference proteome</keyword>
<evidence type="ECO:0000313" key="1">
    <source>
        <dbReference type="EMBL" id="TGL44150.1"/>
    </source>
</evidence>
<dbReference type="RefSeq" id="WP_135575611.1">
    <property type="nucleotide sequence ID" value="NZ_RQGA01000003.1"/>
</dbReference>
<gene>
    <name evidence="1" type="ORF">EHQ49_01310</name>
</gene>
<sequence length="111" mass="13294">MTIQSVENFKFNIRPISKSEIAKKTAMFDLELVNKVGEGVIFSFLNEFIHSLREEKIYTVLIISCYDHDFELVEFFQKMNLNKIFEIDSWPTKELSFSKKNFYHLHLEDYN</sequence>
<protein>
    <submittedName>
        <fullName evidence="1">Uncharacterized protein</fullName>
    </submittedName>
</protein>
<proteinExistence type="predicted"/>
<name>A0A4R9JHN3_9LEPT</name>
<evidence type="ECO:0000313" key="2">
    <source>
        <dbReference type="Proteomes" id="UP000298125"/>
    </source>
</evidence>
<accession>A0A4R9JHN3</accession>